<keyword evidence="2" id="KW-0472">Membrane</keyword>
<feature type="transmembrane region" description="Helical" evidence="2">
    <location>
        <begin position="141"/>
        <end position="162"/>
    </location>
</feature>
<dbReference type="SUPFAM" id="SSF103473">
    <property type="entry name" value="MFS general substrate transporter"/>
    <property type="match status" value="1"/>
</dbReference>
<feature type="transmembrane region" description="Helical" evidence="2">
    <location>
        <begin position="275"/>
        <end position="291"/>
    </location>
</feature>
<evidence type="ECO:0000256" key="2">
    <source>
        <dbReference type="SAM" id="Phobius"/>
    </source>
</evidence>
<dbReference type="Proteomes" id="UP000217446">
    <property type="component" value="Unassembled WGS sequence"/>
</dbReference>
<accession>A0A250VH51</accession>
<dbReference type="PANTHER" id="PTHR23542:SF1">
    <property type="entry name" value="MAJOR FACILITATOR SUPERFAMILY (MFS) PROFILE DOMAIN-CONTAINING PROTEIN"/>
    <property type="match status" value="1"/>
</dbReference>
<name>A0A250VH51_STROL</name>
<dbReference type="AlphaFoldDB" id="A0A250VH51"/>
<feature type="transmembrane region" description="Helical" evidence="2">
    <location>
        <begin position="168"/>
        <end position="189"/>
    </location>
</feature>
<feature type="transmembrane region" description="Helical" evidence="2">
    <location>
        <begin position="42"/>
        <end position="65"/>
    </location>
</feature>
<dbReference type="STRING" id="1963.AQJ27_23350"/>
<feature type="transmembrane region" description="Helical" evidence="2">
    <location>
        <begin position="239"/>
        <end position="263"/>
    </location>
</feature>
<dbReference type="Gene3D" id="1.20.1250.20">
    <property type="entry name" value="MFS general substrate transporter like domains"/>
    <property type="match status" value="1"/>
</dbReference>
<sequence>MSYRDVATKRVLAWAVVATGARMPVAMTPLALVFLVRERPAGYTLGATLAAAYVIGEIIGAPLLGTRMHPDRARPHLAWGLAIGASGFAALAAIPHAPPPLLAAFAALAGAAPAAAPGALRTLLTSLVPKRAAAQALSAESVLTFGIWSLTPAAVTGLALGVAPRVPLLLAAALMASSVAGLWLLPAGWEADDGDRAGESMHRLLARAWPAYVTGAASLSLLALAELVLPALLEQRGTAVGWAGPLLTGLSLGSAVGAFLYGLRSWPGQLRTRSVVLMCGMAVCLTLVALIPTLAGMAAALTAAGVLQAGAMLTRNLSLREMLPPSALAAGYSVMYAAVGAGYAATGSLAGALLHFVAPSTAILAGVGLTLLLTLVGALGEHARIKPPDPAPTTTGPRSTHGPKTVDVTPAQSLNRTPAQSLPQTPAEALDCGGPGAPEGAPIRGGGDPEHRL</sequence>
<feature type="transmembrane region" description="Helical" evidence="2">
    <location>
        <begin position="12"/>
        <end position="36"/>
    </location>
</feature>
<dbReference type="PANTHER" id="PTHR23542">
    <property type="match status" value="1"/>
</dbReference>
<feature type="transmembrane region" description="Helical" evidence="2">
    <location>
        <begin position="77"/>
        <end position="95"/>
    </location>
</feature>
<feature type="transmembrane region" description="Helical" evidence="2">
    <location>
        <begin position="352"/>
        <end position="376"/>
    </location>
</feature>
<feature type="transmembrane region" description="Helical" evidence="2">
    <location>
        <begin position="326"/>
        <end position="346"/>
    </location>
</feature>
<reference evidence="4" key="1">
    <citation type="submission" date="2017-05" db="EMBL/GenBank/DDBJ databases">
        <title>Streptomyces olivochromogenes NBRC 3561 whole genome shotgun sequence.</title>
        <authorList>
            <person name="Dohra H."/>
            <person name="Kodani S."/>
        </authorList>
    </citation>
    <scope>NUCLEOTIDE SEQUENCE [LARGE SCALE GENOMIC DNA]</scope>
    <source>
        <strain evidence="4">NBRC 3561</strain>
    </source>
</reference>
<proteinExistence type="predicted"/>
<feature type="transmembrane region" description="Helical" evidence="2">
    <location>
        <begin position="101"/>
        <end position="120"/>
    </location>
</feature>
<feature type="region of interest" description="Disordered" evidence="1">
    <location>
        <begin position="383"/>
        <end position="453"/>
    </location>
</feature>
<evidence type="ECO:0000313" key="4">
    <source>
        <dbReference type="Proteomes" id="UP000217446"/>
    </source>
</evidence>
<evidence type="ECO:0000313" key="3">
    <source>
        <dbReference type="EMBL" id="GAX53406.1"/>
    </source>
</evidence>
<comment type="caution">
    <text evidence="3">The sequence shown here is derived from an EMBL/GenBank/DDBJ whole genome shotgun (WGS) entry which is preliminary data.</text>
</comment>
<gene>
    <name evidence="3" type="ORF">SO3561_04934</name>
</gene>
<organism evidence="3 4">
    <name type="scientific">Streptomyces olivochromogenes</name>
    <dbReference type="NCBI Taxonomy" id="1963"/>
    <lineage>
        <taxon>Bacteria</taxon>
        <taxon>Bacillati</taxon>
        <taxon>Actinomycetota</taxon>
        <taxon>Actinomycetes</taxon>
        <taxon>Kitasatosporales</taxon>
        <taxon>Streptomycetaceae</taxon>
        <taxon>Streptomyces</taxon>
    </lineage>
</organism>
<dbReference type="InterPro" id="IPR036259">
    <property type="entry name" value="MFS_trans_sf"/>
</dbReference>
<dbReference type="EMBL" id="BDQI01000010">
    <property type="protein sequence ID" value="GAX53406.1"/>
    <property type="molecule type" value="Genomic_DNA"/>
</dbReference>
<feature type="transmembrane region" description="Helical" evidence="2">
    <location>
        <begin position="209"/>
        <end position="233"/>
    </location>
</feature>
<keyword evidence="2" id="KW-1133">Transmembrane helix</keyword>
<evidence type="ECO:0000256" key="1">
    <source>
        <dbReference type="SAM" id="MobiDB-lite"/>
    </source>
</evidence>
<protein>
    <submittedName>
        <fullName evidence="3">Major facilitator superfamily MFS</fullName>
    </submittedName>
</protein>
<feature type="compositionally biased region" description="Polar residues" evidence="1">
    <location>
        <begin position="410"/>
        <end position="424"/>
    </location>
</feature>
<keyword evidence="2" id="KW-0812">Transmembrane</keyword>
<keyword evidence="4" id="KW-1185">Reference proteome</keyword>